<proteinExistence type="predicted"/>
<dbReference type="AlphaFoldDB" id="A0A6C0CR40"/>
<sequence length="100" mass="11849">MNKQTYNCWTYKKGNGIKKTNRVHELPDEQHVTIPVIERQTINNREECSKRIAQREQLIQSSVNPLLLNNNYLSDLRVQDKHLRSQNSNFTQINKKELSK</sequence>
<protein>
    <submittedName>
        <fullName evidence="1">Uncharacterized protein</fullName>
    </submittedName>
</protein>
<reference evidence="1" key="1">
    <citation type="journal article" date="2020" name="Nature">
        <title>Giant virus diversity and host interactions through global metagenomics.</title>
        <authorList>
            <person name="Schulz F."/>
            <person name="Roux S."/>
            <person name="Paez-Espino D."/>
            <person name="Jungbluth S."/>
            <person name="Walsh D.A."/>
            <person name="Denef V.J."/>
            <person name="McMahon K.D."/>
            <person name="Konstantinidis K.T."/>
            <person name="Eloe-Fadrosh E.A."/>
            <person name="Kyrpides N.C."/>
            <person name="Woyke T."/>
        </authorList>
    </citation>
    <scope>NUCLEOTIDE SEQUENCE</scope>
    <source>
        <strain evidence="1">GVMAG-M-3300021425-14</strain>
    </source>
</reference>
<dbReference type="EMBL" id="MN739466">
    <property type="protein sequence ID" value="QHT06149.1"/>
    <property type="molecule type" value="Genomic_DNA"/>
</dbReference>
<organism evidence="1">
    <name type="scientific">viral metagenome</name>
    <dbReference type="NCBI Taxonomy" id="1070528"/>
    <lineage>
        <taxon>unclassified sequences</taxon>
        <taxon>metagenomes</taxon>
        <taxon>organismal metagenomes</taxon>
    </lineage>
</organism>
<accession>A0A6C0CR40</accession>
<evidence type="ECO:0000313" key="1">
    <source>
        <dbReference type="EMBL" id="QHT06149.1"/>
    </source>
</evidence>
<name>A0A6C0CR40_9ZZZZ</name>